<dbReference type="EMBL" id="JAESHT010000022">
    <property type="protein sequence ID" value="MBL3675339.1"/>
    <property type="molecule type" value="Genomic_DNA"/>
</dbReference>
<keyword evidence="4" id="KW-1185">Reference proteome</keyword>
<protein>
    <submittedName>
        <fullName evidence="3">IS110 family transposase</fullName>
    </submittedName>
</protein>
<dbReference type="PANTHER" id="PTHR33055">
    <property type="entry name" value="TRANSPOSASE FOR INSERTION SEQUENCE ELEMENT IS1111A"/>
    <property type="match status" value="1"/>
</dbReference>
<dbReference type="PANTHER" id="PTHR33055:SF3">
    <property type="entry name" value="PUTATIVE TRANSPOSASE FOR IS117-RELATED"/>
    <property type="match status" value="1"/>
</dbReference>
<evidence type="ECO:0000259" key="2">
    <source>
        <dbReference type="Pfam" id="PF02371"/>
    </source>
</evidence>
<feature type="domain" description="Transposase IS116/IS110/IS902 C-terminal" evidence="2">
    <location>
        <begin position="249"/>
        <end position="326"/>
    </location>
</feature>
<dbReference type="InterPro" id="IPR002525">
    <property type="entry name" value="Transp_IS110-like_N"/>
</dbReference>
<name>A0ABS1SB72_9RHOB</name>
<organism evidence="3 4">
    <name type="scientific">Paracoccus aerius</name>
    <dbReference type="NCBI Taxonomy" id="1915382"/>
    <lineage>
        <taxon>Bacteria</taxon>
        <taxon>Pseudomonadati</taxon>
        <taxon>Pseudomonadota</taxon>
        <taxon>Alphaproteobacteria</taxon>
        <taxon>Rhodobacterales</taxon>
        <taxon>Paracoccaceae</taxon>
        <taxon>Paracoccus</taxon>
    </lineage>
</organism>
<gene>
    <name evidence="3" type="ORF">JL111_17845</name>
</gene>
<evidence type="ECO:0000313" key="3">
    <source>
        <dbReference type="EMBL" id="MBL3675339.1"/>
    </source>
</evidence>
<dbReference type="InterPro" id="IPR047650">
    <property type="entry name" value="Transpos_IS110"/>
</dbReference>
<sequence>MRPIDNTADTTVYVALELSRAIWLVAVRLPGVEKLVFHRLEAGDTARLLGFVAAHCTRTEASLGASVAVASCFEAGPDGFWLHRLLVANGIDNVIVEPTSILISRRSRRAKTDRLDAQGLLRVLMARHRGDHQICSVLRVPTPEEEDAKRPHRERERLVQERVRIENRIEALLLTQGIRKRPSLRYWDAGMDALRTADGRAMPPLLRAEIDRLKRRLTLTMELIREIEGERSTMLATPPSDDASCKVAALSRIRGVGDTFAAVLTREVFYRHFDNRRQLASYVGIAPIPHQSGAMDRDHGIGRAGNARARTTLIQLAWLWLRYQPDSGLAAWFRERVGALAGRSRRIAIVAMARKLLVTLWRYVETGVLPAGMKLKA</sequence>
<dbReference type="RefSeq" id="WP_191312370.1">
    <property type="nucleotide sequence ID" value="NZ_BNCL01000021.1"/>
</dbReference>
<evidence type="ECO:0000259" key="1">
    <source>
        <dbReference type="Pfam" id="PF01548"/>
    </source>
</evidence>
<dbReference type="Pfam" id="PF01548">
    <property type="entry name" value="DEDD_Tnp_IS110"/>
    <property type="match status" value="1"/>
</dbReference>
<proteinExistence type="predicted"/>
<reference evidence="3 4" key="1">
    <citation type="submission" date="2021-01" db="EMBL/GenBank/DDBJ databases">
        <title>011410 draft genome.</title>
        <authorList>
            <person name="Lang L."/>
        </authorList>
    </citation>
    <scope>NUCLEOTIDE SEQUENCE [LARGE SCALE GENOMIC DNA]</scope>
    <source>
        <strain evidence="3 4">KCTC 42845</strain>
    </source>
</reference>
<accession>A0ABS1SB72</accession>
<comment type="caution">
    <text evidence="3">The sequence shown here is derived from an EMBL/GenBank/DDBJ whole genome shotgun (WGS) entry which is preliminary data.</text>
</comment>
<feature type="domain" description="Transposase IS110-like N-terminal" evidence="1">
    <location>
        <begin position="76"/>
        <end position="174"/>
    </location>
</feature>
<dbReference type="Pfam" id="PF02371">
    <property type="entry name" value="Transposase_20"/>
    <property type="match status" value="1"/>
</dbReference>
<dbReference type="NCBIfam" id="NF033542">
    <property type="entry name" value="transpos_IS110"/>
    <property type="match status" value="1"/>
</dbReference>
<dbReference type="InterPro" id="IPR003346">
    <property type="entry name" value="Transposase_20"/>
</dbReference>
<dbReference type="Proteomes" id="UP000644749">
    <property type="component" value="Unassembled WGS sequence"/>
</dbReference>
<evidence type="ECO:0000313" key="4">
    <source>
        <dbReference type="Proteomes" id="UP000644749"/>
    </source>
</evidence>